<keyword evidence="12" id="KW-0472">Membrane</keyword>
<dbReference type="AlphaFoldDB" id="A0A8T0IZS6"/>
<organism evidence="15 16">
    <name type="scientific">Ceratodon purpureus</name>
    <name type="common">Fire moss</name>
    <name type="synonym">Dicranum purpureum</name>
    <dbReference type="NCBI Taxonomy" id="3225"/>
    <lineage>
        <taxon>Eukaryota</taxon>
        <taxon>Viridiplantae</taxon>
        <taxon>Streptophyta</taxon>
        <taxon>Embryophyta</taxon>
        <taxon>Bryophyta</taxon>
        <taxon>Bryophytina</taxon>
        <taxon>Bryopsida</taxon>
        <taxon>Dicranidae</taxon>
        <taxon>Pseudoditrichales</taxon>
        <taxon>Ditrichaceae</taxon>
        <taxon>Ceratodon</taxon>
    </lineage>
</organism>
<dbReference type="PANTHER" id="PTHR12294">
    <property type="entry name" value="EF HAND DOMAIN FAMILY A1,A2-RELATED"/>
    <property type="match status" value="1"/>
</dbReference>
<protein>
    <recommendedName>
        <fullName evidence="14">EF-hand domain-containing protein</fullName>
    </recommendedName>
</protein>
<dbReference type="CDD" id="cd15900">
    <property type="entry name" value="EFh_MICU"/>
    <property type="match status" value="1"/>
</dbReference>
<dbReference type="GO" id="GO:0005509">
    <property type="term" value="F:calcium ion binding"/>
    <property type="evidence" value="ECO:0007669"/>
    <property type="project" value="InterPro"/>
</dbReference>
<keyword evidence="4" id="KW-0109">Calcium transport</keyword>
<evidence type="ECO:0000256" key="4">
    <source>
        <dbReference type="ARBA" id="ARBA00022568"/>
    </source>
</evidence>
<accession>A0A8T0IZS6</accession>
<keyword evidence="6" id="KW-0677">Repeat</keyword>
<keyword evidence="16" id="KW-1185">Reference proteome</keyword>
<evidence type="ECO:0000256" key="7">
    <source>
        <dbReference type="ARBA" id="ARBA00022792"/>
    </source>
</evidence>
<evidence type="ECO:0000256" key="6">
    <source>
        <dbReference type="ARBA" id="ARBA00022737"/>
    </source>
</evidence>
<evidence type="ECO:0000256" key="10">
    <source>
        <dbReference type="ARBA" id="ARBA00023065"/>
    </source>
</evidence>
<dbReference type="Pfam" id="PF00036">
    <property type="entry name" value="EF-hand_1"/>
    <property type="match status" value="1"/>
</dbReference>
<dbReference type="CDD" id="cd00051">
    <property type="entry name" value="EFh"/>
    <property type="match status" value="1"/>
</dbReference>
<evidence type="ECO:0000256" key="5">
    <source>
        <dbReference type="ARBA" id="ARBA00022723"/>
    </source>
</evidence>
<keyword evidence="7" id="KW-0999">Mitochondrion inner membrane</keyword>
<keyword evidence="5" id="KW-0479">Metal-binding</keyword>
<keyword evidence="8" id="KW-0106">Calcium</keyword>
<dbReference type="PROSITE" id="PS50222">
    <property type="entry name" value="EF_HAND_2"/>
    <property type="match status" value="2"/>
</dbReference>
<dbReference type="SMART" id="SM00054">
    <property type="entry name" value="EFh"/>
    <property type="match status" value="3"/>
</dbReference>
<evidence type="ECO:0000256" key="12">
    <source>
        <dbReference type="ARBA" id="ARBA00023136"/>
    </source>
</evidence>
<dbReference type="GO" id="GO:0005758">
    <property type="term" value="C:mitochondrial intermembrane space"/>
    <property type="evidence" value="ECO:0007669"/>
    <property type="project" value="UniProtKB-SubCell"/>
</dbReference>
<proteinExistence type="inferred from homology"/>
<dbReference type="InterPro" id="IPR011992">
    <property type="entry name" value="EF-hand-dom_pair"/>
</dbReference>
<dbReference type="PROSITE" id="PS00018">
    <property type="entry name" value="EF_HAND_1"/>
    <property type="match status" value="2"/>
</dbReference>
<evidence type="ECO:0000256" key="9">
    <source>
        <dbReference type="ARBA" id="ARBA00022946"/>
    </source>
</evidence>
<evidence type="ECO:0000313" key="15">
    <source>
        <dbReference type="EMBL" id="KAG0588747.1"/>
    </source>
</evidence>
<feature type="domain" description="EF-hand" evidence="14">
    <location>
        <begin position="421"/>
        <end position="456"/>
    </location>
</feature>
<evidence type="ECO:0000256" key="13">
    <source>
        <dbReference type="ARBA" id="ARBA00038333"/>
    </source>
</evidence>
<dbReference type="Pfam" id="PF13202">
    <property type="entry name" value="EF-hand_5"/>
    <property type="match status" value="1"/>
</dbReference>
<evidence type="ECO:0000256" key="11">
    <source>
        <dbReference type="ARBA" id="ARBA00023128"/>
    </source>
</evidence>
<gene>
    <name evidence="15" type="ORF">KC19_2G266100</name>
</gene>
<sequence>MRSARVVRGLVSSGGVVEELWNRGVGVATESGVRSWMVAGAVGGASGSWSGGESRREAGGAVWGAGALACAVAVEAGRSDGAVVACDAGSAERPLERPLASPMGRTPESKLAQPTFFLSEAYRRRIFFNYERRLRLRSPPEKVFEYFSSVRKEDGQTYMTGADLMRAIVPVFPPSGSHLVREGYLGGERSPGDLKCPPSKFFMLFDTNGDGLISFPEYIFFITLLSIPEKNFSATFRMFDQDGNGMIDRDEFKKVMTWMREQTRVGKSHTHGLRTGMQVSGGVEDAGLVELFFGTDGKRELPRTQFEKFLRDLHEEITRLEFAHYDFENRGSISATDFGLSMAASADISMMYHYLDRVEDLANNPHYATLRITLEEFIQFAELRKKIPVMAMAISSFGKIQGKLTKQDFQRAADKICNAPISNGVVDIIFHIFDNDGDGVLSMEEFLGVLQRRERDLADPTDTGLVEFFKCWWKCAGNCHKPWTL</sequence>
<dbReference type="PANTHER" id="PTHR12294:SF1">
    <property type="entry name" value="CALCIUM UPTAKE PROTEIN 1, MITOCHONDRIAL"/>
    <property type="match status" value="1"/>
</dbReference>
<keyword evidence="11" id="KW-0496">Mitochondrion</keyword>
<dbReference type="Gene3D" id="1.10.238.10">
    <property type="entry name" value="EF-hand"/>
    <property type="match status" value="2"/>
</dbReference>
<keyword evidence="9" id="KW-0809">Transit peptide</keyword>
<keyword evidence="3" id="KW-0813">Transport</keyword>
<dbReference type="InterPro" id="IPR039800">
    <property type="entry name" value="MICU1/2/3"/>
</dbReference>
<dbReference type="SUPFAM" id="SSF47473">
    <property type="entry name" value="EF-hand"/>
    <property type="match status" value="1"/>
</dbReference>
<dbReference type="InterPro" id="IPR018247">
    <property type="entry name" value="EF_Hand_1_Ca_BS"/>
</dbReference>
<evidence type="ECO:0000313" key="16">
    <source>
        <dbReference type="Proteomes" id="UP000822688"/>
    </source>
</evidence>
<keyword evidence="10" id="KW-0406">Ion transport</keyword>
<comment type="caution">
    <text evidence="15">The sequence shown here is derived from an EMBL/GenBank/DDBJ whole genome shotgun (WGS) entry which is preliminary data.</text>
</comment>
<dbReference type="GO" id="GO:1990246">
    <property type="term" value="C:uniplex complex"/>
    <property type="evidence" value="ECO:0007669"/>
    <property type="project" value="TreeGrafter"/>
</dbReference>
<dbReference type="EMBL" id="CM026422">
    <property type="protein sequence ID" value="KAG0588747.1"/>
    <property type="molecule type" value="Genomic_DNA"/>
</dbReference>
<name>A0A8T0IZS6_CERPU</name>
<evidence type="ECO:0000256" key="1">
    <source>
        <dbReference type="ARBA" id="ARBA00004273"/>
    </source>
</evidence>
<dbReference type="InterPro" id="IPR002048">
    <property type="entry name" value="EF_hand_dom"/>
</dbReference>
<evidence type="ECO:0000259" key="14">
    <source>
        <dbReference type="PROSITE" id="PS50222"/>
    </source>
</evidence>
<comment type="subcellular location">
    <subcellularLocation>
        <location evidence="1">Mitochondrion inner membrane</location>
    </subcellularLocation>
    <subcellularLocation>
        <location evidence="2">Mitochondrion intermembrane space</location>
    </subcellularLocation>
</comment>
<evidence type="ECO:0000256" key="2">
    <source>
        <dbReference type="ARBA" id="ARBA00004569"/>
    </source>
</evidence>
<dbReference type="GO" id="GO:0051560">
    <property type="term" value="P:mitochondrial calcium ion homeostasis"/>
    <property type="evidence" value="ECO:0007669"/>
    <property type="project" value="TreeGrafter"/>
</dbReference>
<reference evidence="15" key="1">
    <citation type="submission" date="2020-06" db="EMBL/GenBank/DDBJ databases">
        <title>WGS assembly of Ceratodon purpureus strain R40.</title>
        <authorList>
            <person name="Carey S.B."/>
            <person name="Jenkins J."/>
            <person name="Shu S."/>
            <person name="Lovell J.T."/>
            <person name="Sreedasyam A."/>
            <person name="Maumus F."/>
            <person name="Tiley G.P."/>
            <person name="Fernandez-Pozo N."/>
            <person name="Barry K."/>
            <person name="Chen C."/>
            <person name="Wang M."/>
            <person name="Lipzen A."/>
            <person name="Daum C."/>
            <person name="Saski C.A."/>
            <person name="Payton A.C."/>
            <person name="Mcbreen J.C."/>
            <person name="Conrad R.E."/>
            <person name="Kollar L.M."/>
            <person name="Olsson S."/>
            <person name="Huttunen S."/>
            <person name="Landis J.B."/>
            <person name="Wickett N.J."/>
            <person name="Johnson M.G."/>
            <person name="Rensing S.A."/>
            <person name="Grimwood J."/>
            <person name="Schmutz J."/>
            <person name="Mcdaniel S.F."/>
        </authorList>
    </citation>
    <scope>NUCLEOTIDE SEQUENCE</scope>
    <source>
        <strain evidence="15">R40</strain>
    </source>
</reference>
<feature type="domain" description="EF-hand" evidence="14">
    <location>
        <begin position="227"/>
        <end position="262"/>
    </location>
</feature>
<dbReference type="GO" id="GO:0036444">
    <property type="term" value="P:calcium import into the mitochondrion"/>
    <property type="evidence" value="ECO:0007669"/>
    <property type="project" value="TreeGrafter"/>
</dbReference>
<evidence type="ECO:0000256" key="8">
    <source>
        <dbReference type="ARBA" id="ARBA00022837"/>
    </source>
</evidence>
<dbReference type="Pfam" id="PF13833">
    <property type="entry name" value="EF-hand_8"/>
    <property type="match status" value="1"/>
</dbReference>
<evidence type="ECO:0000256" key="3">
    <source>
        <dbReference type="ARBA" id="ARBA00022448"/>
    </source>
</evidence>
<dbReference type="Proteomes" id="UP000822688">
    <property type="component" value="Chromosome 2"/>
</dbReference>
<comment type="similarity">
    <text evidence="13">Belongs to the MICU1 family. MICU1 subfamily.</text>
</comment>